<dbReference type="OrthoDB" id="9777975at2"/>
<keyword evidence="1" id="KW-0378">Hydrolase</keyword>
<feature type="domain" description="BD-FAE-like" evidence="2">
    <location>
        <begin position="67"/>
        <end position="296"/>
    </location>
</feature>
<dbReference type="InterPro" id="IPR049492">
    <property type="entry name" value="BD-FAE-like_dom"/>
</dbReference>
<name>A0A1I0S1K9_9FLAO</name>
<accession>A0A1I0S1K9</accession>
<gene>
    <name evidence="3" type="ORF">SAMN05421841_3718</name>
</gene>
<evidence type="ECO:0000256" key="1">
    <source>
        <dbReference type="ARBA" id="ARBA00022801"/>
    </source>
</evidence>
<dbReference type="PANTHER" id="PTHR48081:SF13">
    <property type="entry name" value="ALPHA_BETA HYDROLASE"/>
    <property type="match status" value="1"/>
</dbReference>
<dbReference type="Pfam" id="PF20434">
    <property type="entry name" value="BD-FAE"/>
    <property type="match status" value="1"/>
</dbReference>
<organism evidence="3 4">
    <name type="scientific">Chryseobacterium wanjuense</name>
    <dbReference type="NCBI Taxonomy" id="356305"/>
    <lineage>
        <taxon>Bacteria</taxon>
        <taxon>Pseudomonadati</taxon>
        <taxon>Bacteroidota</taxon>
        <taxon>Flavobacteriia</taxon>
        <taxon>Flavobacteriales</taxon>
        <taxon>Weeksellaceae</taxon>
        <taxon>Chryseobacterium group</taxon>
        <taxon>Chryseobacterium</taxon>
    </lineage>
</organism>
<dbReference type="STRING" id="356305.SAMN05421841_3718"/>
<reference evidence="4" key="1">
    <citation type="submission" date="2016-10" db="EMBL/GenBank/DDBJ databases">
        <authorList>
            <person name="Varghese N."/>
            <person name="Submissions S."/>
        </authorList>
    </citation>
    <scope>NUCLEOTIDE SEQUENCE [LARGE SCALE GENOMIC DNA]</scope>
    <source>
        <strain evidence="4">DSM 17724</strain>
    </source>
</reference>
<dbReference type="InterPro" id="IPR050300">
    <property type="entry name" value="GDXG_lipolytic_enzyme"/>
</dbReference>
<dbReference type="InterPro" id="IPR029058">
    <property type="entry name" value="AB_hydrolase_fold"/>
</dbReference>
<dbReference type="SUPFAM" id="SSF53474">
    <property type="entry name" value="alpha/beta-Hydrolases"/>
    <property type="match status" value="1"/>
</dbReference>
<dbReference type="RefSeq" id="WP_089795254.1">
    <property type="nucleotide sequence ID" value="NZ_FOIU01000003.1"/>
</dbReference>
<keyword evidence="4" id="KW-1185">Reference proteome</keyword>
<evidence type="ECO:0000313" key="3">
    <source>
        <dbReference type="EMBL" id="SEW48112.1"/>
    </source>
</evidence>
<evidence type="ECO:0000313" key="4">
    <source>
        <dbReference type="Proteomes" id="UP000199469"/>
    </source>
</evidence>
<sequence length="339" mass="38488">MKSINNKIIYRFSMNLFFVFFLSFYTLGFSQNQIEPETQKSFVLPEKTSFSENIVYKKSKTGKSVFLDIYRPKNVSNAKTPVVIYVHGGGWVGGDKIIRADSYIETTILKLVEKQYSVISIDYTLVNKDVHFPLPLEDTKDAIRWVRKNADTYNFDVNNIGLFGASAGSHLSMLAAYTKDNEFVGDPELSSYSAKVKYVVNNFGPTDLNKLLHTRAGKIPVFFIGLLAKNIVDLREKLVLGLSGYDIKKDKRKVVEYLKTISPVTYVDNGIPTLILQGDKDKIVPINQSKKLHKKLNKEDIENKLTIVEDGNHGFRTTDKAYLDQLTDEMVNFIVAQKK</sequence>
<dbReference type="GO" id="GO:0016787">
    <property type="term" value="F:hydrolase activity"/>
    <property type="evidence" value="ECO:0007669"/>
    <property type="project" value="UniProtKB-KW"/>
</dbReference>
<dbReference type="Proteomes" id="UP000199469">
    <property type="component" value="Unassembled WGS sequence"/>
</dbReference>
<dbReference type="AlphaFoldDB" id="A0A1I0S1K9"/>
<dbReference type="EMBL" id="FOIU01000003">
    <property type="protein sequence ID" value="SEW48112.1"/>
    <property type="molecule type" value="Genomic_DNA"/>
</dbReference>
<proteinExistence type="predicted"/>
<dbReference type="PANTHER" id="PTHR48081">
    <property type="entry name" value="AB HYDROLASE SUPERFAMILY PROTEIN C4A8.06C"/>
    <property type="match status" value="1"/>
</dbReference>
<evidence type="ECO:0000259" key="2">
    <source>
        <dbReference type="Pfam" id="PF20434"/>
    </source>
</evidence>
<dbReference type="Gene3D" id="3.40.50.1820">
    <property type="entry name" value="alpha/beta hydrolase"/>
    <property type="match status" value="1"/>
</dbReference>
<protein>
    <submittedName>
        <fullName evidence="3">Acetyl esterase/lipase</fullName>
    </submittedName>
</protein>